<organism evidence="4 5">
    <name type="scientific">Promicromonospora soli</name>
    <dbReference type="NCBI Taxonomy" id="2035533"/>
    <lineage>
        <taxon>Bacteria</taxon>
        <taxon>Bacillati</taxon>
        <taxon>Actinomycetota</taxon>
        <taxon>Actinomycetes</taxon>
        <taxon>Micrococcales</taxon>
        <taxon>Promicromonosporaceae</taxon>
        <taxon>Promicromonospora</taxon>
    </lineage>
</organism>
<dbReference type="GO" id="GO:0032259">
    <property type="term" value="P:methylation"/>
    <property type="evidence" value="ECO:0007669"/>
    <property type="project" value="InterPro"/>
</dbReference>
<dbReference type="AlphaFoldDB" id="A0A919L0L5"/>
<dbReference type="InterPro" id="IPR029063">
    <property type="entry name" value="SAM-dependent_MTases_sf"/>
</dbReference>
<dbReference type="GO" id="GO:0008170">
    <property type="term" value="F:N-methyltransferase activity"/>
    <property type="evidence" value="ECO:0007669"/>
    <property type="project" value="InterPro"/>
</dbReference>
<dbReference type="GO" id="GO:0009307">
    <property type="term" value="P:DNA restriction-modification system"/>
    <property type="evidence" value="ECO:0007669"/>
    <property type="project" value="UniProtKB-KW"/>
</dbReference>
<sequence>MVQGLTLVCPVRGRLKAKAKGRDGLTPTEERFRVEALKHLVDSGYPVANIRVEAVIKRFGNSGRNSFRADFVVLDVPVASVGDDVDEILKHAVLLAEVKRDNVDAASAKSYQVKPMLDFAVRDDCVALYWDDVERRVFWTTRRAGAKVIHEGPLSDLPMFGAKPGATPLTFNTISADVSLLSVFSRIEDLLHSSSISESKRFDIIMQLLLAKLHDEHQHQNQPDAPLDLQDFAALDISPATSLTAVNRTIKQAVDYYQRFLPESVDPNLPATVPGTLLVEIMRVLAPVKVVAMHRSVIQDFYMYFAKHIYRWDLAQYFTPTPVTEFIVELLNPRFGEHVKDPACGSADFLTSTFRRGNAFGWTDYASSIWGSDISPEAVQVGVLNMILHGDGKTNIKKEDSLATIKENAETCDVVVCNPPFGSRIVEKRAEVLSNFDLGHKWSHTAGSWSRSSDLLSAQETGILFAEACVRLLRSGGRVALVVPNGYLGNRSPKFLVLREWLLRHTRIAAIIGLPRFTFKGSGADVSASVIFCEKRETPLKNATDSEDYEFAVEVINRVGWVTGDKKASPSYIRDESDGTLILGEDGDPQIASDFPGALSGIRSSDASADHNWLTKGVAPEPDQSSPGWTVEIGRVLSDPLLTLDPKRHSRKYCEVREKIENGDHFRLGDVVDFIGERSGDAGERREIVPATPYRYVEIQDVEIGSFRWTTRRGWELPDRARHFARPGDIFIGGIWNSVKKWFIAGASSGDLIVTNGFHRLRVKPGFEDYLPDLVAGLCTESHSVQMRALARGSDGLAEISPVDAAEVLFPRLTDPAQRVEVQPFVNQLLAGHTTVEALITTMMDNGRLPHPRPPARPDHTSIV</sequence>
<dbReference type="RefSeq" id="WP_189671897.1">
    <property type="nucleotide sequence ID" value="NZ_BNAS01000016.1"/>
</dbReference>
<gene>
    <name evidence="4" type="ORF">GCM10017772_48590</name>
</gene>
<dbReference type="Pfam" id="PF02384">
    <property type="entry name" value="N6_Mtase"/>
    <property type="match status" value="1"/>
</dbReference>
<dbReference type="PROSITE" id="PS00092">
    <property type="entry name" value="N6_MTASE"/>
    <property type="match status" value="1"/>
</dbReference>
<dbReference type="SUPFAM" id="SSF53335">
    <property type="entry name" value="S-adenosyl-L-methionine-dependent methyltransferases"/>
    <property type="match status" value="1"/>
</dbReference>
<evidence type="ECO:0000313" key="5">
    <source>
        <dbReference type="Proteomes" id="UP000627369"/>
    </source>
</evidence>
<feature type="domain" description="DNA methylase adenine-specific" evidence="3">
    <location>
        <begin position="315"/>
        <end position="537"/>
    </location>
</feature>
<name>A0A919L0L5_9MICO</name>
<dbReference type="CDD" id="cd02440">
    <property type="entry name" value="AdoMet_MTases"/>
    <property type="match status" value="1"/>
</dbReference>
<keyword evidence="1" id="KW-0680">Restriction system</keyword>
<evidence type="ECO:0000313" key="4">
    <source>
        <dbReference type="EMBL" id="GHH80455.1"/>
    </source>
</evidence>
<evidence type="ECO:0000256" key="2">
    <source>
        <dbReference type="ARBA" id="ARBA00023125"/>
    </source>
</evidence>
<dbReference type="PANTHER" id="PTHR42998:SF1">
    <property type="entry name" value="TYPE I RESTRICTION ENZYME HINDI METHYLASE SUBUNIT"/>
    <property type="match status" value="1"/>
</dbReference>
<dbReference type="InterPro" id="IPR003356">
    <property type="entry name" value="DNA_methylase_A-5"/>
</dbReference>
<reference evidence="4" key="1">
    <citation type="journal article" date="2014" name="Int. J. Syst. Evol. Microbiol.">
        <title>Complete genome sequence of Corynebacterium casei LMG S-19264T (=DSM 44701T), isolated from a smear-ripened cheese.</title>
        <authorList>
            <consortium name="US DOE Joint Genome Institute (JGI-PGF)"/>
            <person name="Walter F."/>
            <person name="Albersmeier A."/>
            <person name="Kalinowski J."/>
            <person name="Ruckert C."/>
        </authorList>
    </citation>
    <scope>NUCLEOTIDE SEQUENCE</scope>
    <source>
        <strain evidence="4">CGMCC 4.7398</strain>
    </source>
</reference>
<dbReference type="Proteomes" id="UP000627369">
    <property type="component" value="Unassembled WGS sequence"/>
</dbReference>
<dbReference type="Gene3D" id="3.90.220.20">
    <property type="entry name" value="DNA methylase specificity domains"/>
    <property type="match status" value="1"/>
</dbReference>
<proteinExistence type="predicted"/>
<dbReference type="GO" id="GO:0003677">
    <property type="term" value="F:DNA binding"/>
    <property type="evidence" value="ECO:0007669"/>
    <property type="project" value="UniProtKB-KW"/>
</dbReference>
<keyword evidence="2" id="KW-0238">DNA-binding</keyword>
<dbReference type="PRINTS" id="PR00507">
    <property type="entry name" value="N12N6MTFRASE"/>
</dbReference>
<comment type="caution">
    <text evidence="4">The sequence shown here is derived from an EMBL/GenBank/DDBJ whole genome shotgun (WGS) entry which is preliminary data.</text>
</comment>
<dbReference type="EMBL" id="BNAS01000016">
    <property type="protein sequence ID" value="GHH80455.1"/>
    <property type="molecule type" value="Genomic_DNA"/>
</dbReference>
<reference evidence="4" key="2">
    <citation type="submission" date="2020-09" db="EMBL/GenBank/DDBJ databases">
        <authorList>
            <person name="Sun Q."/>
            <person name="Zhou Y."/>
        </authorList>
    </citation>
    <scope>NUCLEOTIDE SEQUENCE</scope>
    <source>
        <strain evidence="4">CGMCC 4.7398</strain>
    </source>
</reference>
<dbReference type="PANTHER" id="PTHR42998">
    <property type="entry name" value="TYPE I RESTRICTION ENZYME HINDVIIP M PROTEIN-RELATED"/>
    <property type="match status" value="1"/>
</dbReference>
<dbReference type="InterPro" id="IPR052916">
    <property type="entry name" value="Type-I_RE_MTase_Subunit"/>
</dbReference>
<evidence type="ECO:0000256" key="1">
    <source>
        <dbReference type="ARBA" id="ARBA00022747"/>
    </source>
</evidence>
<dbReference type="Gene3D" id="3.40.50.150">
    <property type="entry name" value="Vaccinia Virus protein VP39"/>
    <property type="match status" value="1"/>
</dbReference>
<keyword evidence="5" id="KW-1185">Reference proteome</keyword>
<dbReference type="InterPro" id="IPR044946">
    <property type="entry name" value="Restrct_endonuc_typeI_TRD_sf"/>
</dbReference>
<accession>A0A919L0L5</accession>
<protein>
    <recommendedName>
        <fullName evidence="3">DNA methylase adenine-specific domain-containing protein</fullName>
    </recommendedName>
</protein>
<dbReference type="InterPro" id="IPR002052">
    <property type="entry name" value="DNA_methylase_N6_adenine_CS"/>
</dbReference>
<evidence type="ECO:0000259" key="3">
    <source>
        <dbReference type="Pfam" id="PF02384"/>
    </source>
</evidence>